<evidence type="ECO:0000256" key="1">
    <source>
        <dbReference type="ARBA" id="ARBA00022722"/>
    </source>
</evidence>
<feature type="domain" description="TNase-like" evidence="4">
    <location>
        <begin position="76"/>
        <end position="194"/>
    </location>
</feature>
<evidence type="ECO:0000256" key="2">
    <source>
        <dbReference type="ARBA" id="ARBA00022759"/>
    </source>
</evidence>
<evidence type="ECO:0000256" key="3">
    <source>
        <dbReference type="ARBA" id="ARBA00022801"/>
    </source>
</evidence>
<keyword evidence="6" id="KW-1185">Reference proteome</keyword>
<proteinExistence type="predicted"/>
<keyword evidence="1" id="KW-0540">Nuclease</keyword>
<sequence>MDTILGILGLAVIVAIAIRIGRAGDSGHYTASPKPETPKDIDRQIVAHSAKRQGAFDEKSATHVEPVKVLKGRAWITDGDTVTIDKTQIRLFGIDAPELNHPYGKKAKWALHKLCKGQTIRAEVSEIDDYGRTVAKCFLPDGRDLSAEMVKLGMALDWKKYSGGIYRSLETPDARKKLFLASARQKGHMNVWRKFEERAASS</sequence>
<keyword evidence="3" id="KW-0378">Hydrolase</keyword>
<dbReference type="STRING" id="871652.SAMN04515673_10162"/>
<keyword evidence="2" id="KW-0255">Endonuclease</keyword>
<evidence type="ECO:0000259" key="4">
    <source>
        <dbReference type="PROSITE" id="PS50830"/>
    </source>
</evidence>
<dbReference type="SUPFAM" id="SSF50199">
    <property type="entry name" value="Staphylococcal nuclease"/>
    <property type="match status" value="1"/>
</dbReference>
<dbReference type="Gene3D" id="2.40.50.90">
    <property type="match status" value="1"/>
</dbReference>
<dbReference type="RefSeq" id="WP_092076418.1">
    <property type="nucleotide sequence ID" value="NZ_FOYI01000001.1"/>
</dbReference>
<dbReference type="PANTHER" id="PTHR12302:SF3">
    <property type="entry name" value="SERINE_THREONINE-PROTEIN KINASE 31"/>
    <property type="match status" value="1"/>
</dbReference>
<reference evidence="5 6" key="1">
    <citation type="submission" date="2016-10" db="EMBL/GenBank/DDBJ databases">
        <authorList>
            <person name="de Groot N.N."/>
        </authorList>
    </citation>
    <scope>NUCLEOTIDE SEQUENCE [LARGE SCALE GENOMIC DNA]</scope>
    <source>
        <strain evidence="6">KMM 9023,NRIC 0796,JCM 17311,KCTC 23692</strain>
    </source>
</reference>
<organism evidence="5 6">
    <name type="scientific">Poseidonocella sedimentorum</name>
    <dbReference type="NCBI Taxonomy" id="871652"/>
    <lineage>
        <taxon>Bacteria</taxon>
        <taxon>Pseudomonadati</taxon>
        <taxon>Pseudomonadota</taxon>
        <taxon>Alphaproteobacteria</taxon>
        <taxon>Rhodobacterales</taxon>
        <taxon>Roseobacteraceae</taxon>
        <taxon>Poseidonocella</taxon>
    </lineage>
</organism>
<protein>
    <submittedName>
        <fullName evidence="5">Nuclease homologue</fullName>
    </submittedName>
</protein>
<dbReference type="EMBL" id="FOYI01000001">
    <property type="protein sequence ID" value="SFQ94618.1"/>
    <property type="molecule type" value="Genomic_DNA"/>
</dbReference>
<dbReference type="GO" id="GO:0004519">
    <property type="term" value="F:endonuclease activity"/>
    <property type="evidence" value="ECO:0007669"/>
    <property type="project" value="UniProtKB-KW"/>
</dbReference>
<dbReference type="PANTHER" id="PTHR12302">
    <property type="entry name" value="EBNA2 BINDING PROTEIN P100"/>
    <property type="match status" value="1"/>
</dbReference>
<dbReference type="Proteomes" id="UP000199302">
    <property type="component" value="Unassembled WGS sequence"/>
</dbReference>
<accession>A0A1I6CN71</accession>
<gene>
    <name evidence="5" type="ORF">SAMN04515673_10162</name>
</gene>
<dbReference type="Pfam" id="PF00565">
    <property type="entry name" value="SNase"/>
    <property type="match status" value="1"/>
</dbReference>
<dbReference type="GO" id="GO:0016787">
    <property type="term" value="F:hydrolase activity"/>
    <property type="evidence" value="ECO:0007669"/>
    <property type="project" value="UniProtKB-KW"/>
</dbReference>
<dbReference type="AlphaFoldDB" id="A0A1I6CN71"/>
<dbReference type="OrthoDB" id="9805504at2"/>
<dbReference type="InterPro" id="IPR035437">
    <property type="entry name" value="SNase_OB-fold_sf"/>
</dbReference>
<name>A0A1I6CN71_9RHOB</name>
<dbReference type="InterPro" id="IPR016071">
    <property type="entry name" value="Staphylococal_nuclease_OB-fold"/>
</dbReference>
<dbReference type="PROSITE" id="PS50830">
    <property type="entry name" value="TNASE_3"/>
    <property type="match status" value="1"/>
</dbReference>
<evidence type="ECO:0000313" key="6">
    <source>
        <dbReference type="Proteomes" id="UP000199302"/>
    </source>
</evidence>
<evidence type="ECO:0000313" key="5">
    <source>
        <dbReference type="EMBL" id="SFQ94618.1"/>
    </source>
</evidence>
<dbReference type="SMART" id="SM00318">
    <property type="entry name" value="SNc"/>
    <property type="match status" value="1"/>
</dbReference>